<comment type="caution">
    <text evidence="1">The sequence shown here is derived from an EMBL/GenBank/DDBJ whole genome shotgun (WGS) entry which is preliminary data.</text>
</comment>
<accession>A0ABS8V813</accession>
<keyword evidence="2" id="KW-1185">Reference proteome</keyword>
<gene>
    <name evidence="1" type="ORF">HAX54_029387</name>
</gene>
<evidence type="ECO:0000313" key="1">
    <source>
        <dbReference type="EMBL" id="MCD9642532.1"/>
    </source>
</evidence>
<protein>
    <submittedName>
        <fullName evidence="1">Uncharacterized protein</fullName>
    </submittedName>
</protein>
<dbReference type="Proteomes" id="UP000823775">
    <property type="component" value="Unassembled WGS sequence"/>
</dbReference>
<dbReference type="EMBL" id="JACEIK010003640">
    <property type="protein sequence ID" value="MCD9642532.1"/>
    <property type="molecule type" value="Genomic_DNA"/>
</dbReference>
<name>A0ABS8V813_DATST</name>
<organism evidence="1 2">
    <name type="scientific">Datura stramonium</name>
    <name type="common">Jimsonweed</name>
    <name type="synonym">Common thornapple</name>
    <dbReference type="NCBI Taxonomy" id="4076"/>
    <lineage>
        <taxon>Eukaryota</taxon>
        <taxon>Viridiplantae</taxon>
        <taxon>Streptophyta</taxon>
        <taxon>Embryophyta</taxon>
        <taxon>Tracheophyta</taxon>
        <taxon>Spermatophyta</taxon>
        <taxon>Magnoliopsida</taxon>
        <taxon>eudicotyledons</taxon>
        <taxon>Gunneridae</taxon>
        <taxon>Pentapetalae</taxon>
        <taxon>asterids</taxon>
        <taxon>lamiids</taxon>
        <taxon>Solanales</taxon>
        <taxon>Solanaceae</taxon>
        <taxon>Solanoideae</taxon>
        <taxon>Datureae</taxon>
        <taxon>Datura</taxon>
    </lineage>
</organism>
<proteinExistence type="predicted"/>
<sequence>MLRMVVPAKRFGWEGKEKAWVVRREPCSLARSRPSDICDIQLMLPGYRTEKRSTENTRQEVTVVASASVYSMYNKCIPSVSLTFPKNFFVLIPLAVFSVSRNMGGCLCYE</sequence>
<evidence type="ECO:0000313" key="2">
    <source>
        <dbReference type="Proteomes" id="UP000823775"/>
    </source>
</evidence>
<reference evidence="1 2" key="1">
    <citation type="journal article" date="2021" name="BMC Genomics">
        <title>Datura genome reveals duplications of psychoactive alkaloid biosynthetic genes and high mutation rate following tissue culture.</title>
        <authorList>
            <person name="Rajewski A."/>
            <person name="Carter-House D."/>
            <person name="Stajich J."/>
            <person name="Litt A."/>
        </authorList>
    </citation>
    <scope>NUCLEOTIDE SEQUENCE [LARGE SCALE GENOMIC DNA]</scope>
    <source>
        <strain evidence="1">AR-01</strain>
    </source>
</reference>